<evidence type="ECO:0000313" key="2">
    <source>
        <dbReference type="Proteomes" id="UP000261052"/>
    </source>
</evidence>
<sequence length="145" mass="16802">MSYYKFRQLYSKHEKNLDFKLEPLSEEIIADLKQFNMSRNFQNHMPESLITVEREIINEKGLDISNMNPLIVVSDESCTLEYDIDMYNSYKAMNAMAKGIFEIMKKDMSVFLGKELEIVEMCSDKPKSIEALEPVKKSASIQGLN</sequence>
<accession>A0A3E4M2K2</accession>
<proteinExistence type="predicted"/>
<reference evidence="1 2" key="1">
    <citation type="submission" date="2018-08" db="EMBL/GenBank/DDBJ databases">
        <title>A genome reference for cultivated species of the human gut microbiota.</title>
        <authorList>
            <person name="Zou Y."/>
            <person name="Xue W."/>
            <person name="Luo G."/>
        </authorList>
    </citation>
    <scope>NUCLEOTIDE SEQUENCE [LARGE SCALE GENOMIC DNA]</scope>
    <source>
        <strain evidence="1 2">TF11-15AC</strain>
    </source>
</reference>
<gene>
    <name evidence="1" type="ORF">DXD13_05740</name>
</gene>
<comment type="caution">
    <text evidence="1">The sequence shown here is derived from an EMBL/GenBank/DDBJ whole genome shotgun (WGS) entry which is preliminary data.</text>
</comment>
<dbReference type="RefSeq" id="WP_117685626.1">
    <property type="nucleotide sequence ID" value="NZ_QSQP01000005.1"/>
</dbReference>
<dbReference type="Proteomes" id="UP000261052">
    <property type="component" value="Unassembled WGS sequence"/>
</dbReference>
<dbReference type="EMBL" id="QSQP01000005">
    <property type="protein sequence ID" value="RGK43909.1"/>
    <property type="molecule type" value="Genomic_DNA"/>
</dbReference>
<name>A0A3E4M2K2_9FIRM</name>
<protein>
    <submittedName>
        <fullName evidence="1">Uncharacterized protein</fullName>
    </submittedName>
</protein>
<dbReference type="AlphaFoldDB" id="A0A3E4M2K2"/>
<evidence type="ECO:0000313" key="1">
    <source>
        <dbReference type="EMBL" id="RGK43909.1"/>
    </source>
</evidence>
<organism evidence="1 2">
    <name type="scientific">Agathobacter rectalis</name>
    <dbReference type="NCBI Taxonomy" id="39491"/>
    <lineage>
        <taxon>Bacteria</taxon>
        <taxon>Bacillati</taxon>
        <taxon>Bacillota</taxon>
        <taxon>Clostridia</taxon>
        <taxon>Lachnospirales</taxon>
        <taxon>Lachnospiraceae</taxon>
        <taxon>Agathobacter</taxon>
    </lineage>
</organism>